<keyword evidence="1" id="KW-0132">Cell division</keyword>
<proteinExistence type="inferred from homology"/>
<dbReference type="GO" id="GO:0051301">
    <property type="term" value="P:cell division"/>
    <property type="evidence" value="ECO:0007669"/>
    <property type="project" value="UniProtKB-KW"/>
</dbReference>
<evidence type="ECO:0000256" key="4">
    <source>
        <dbReference type="RuleBase" id="RU000383"/>
    </source>
</evidence>
<keyword evidence="3" id="KW-0131">Cell cycle</keyword>
<dbReference type="GO" id="GO:0016538">
    <property type="term" value="F:cyclin-dependent protein serine/threonine kinase regulator activity"/>
    <property type="evidence" value="ECO:0007669"/>
    <property type="project" value="InterPro"/>
</dbReference>
<feature type="domain" description="Cyclin C-terminal" evidence="7">
    <location>
        <begin position="312"/>
        <end position="462"/>
    </location>
</feature>
<evidence type="ECO:0000259" key="6">
    <source>
        <dbReference type="SMART" id="SM00385"/>
    </source>
</evidence>
<protein>
    <submittedName>
        <fullName evidence="8">Cyclin-A2</fullName>
    </submittedName>
</protein>
<organism evidence="8">
    <name type="scientific">Aceria tosichella</name>
    <name type="common">wheat curl mite</name>
    <dbReference type="NCBI Taxonomy" id="561515"/>
    <lineage>
        <taxon>Eukaryota</taxon>
        <taxon>Metazoa</taxon>
        <taxon>Ecdysozoa</taxon>
        <taxon>Arthropoda</taxon>
        <taxon>Chelicerata</taxon>
        <taxon>Arachnida</taxon>
        <taxon>Acari</taxon>
        <taxon>Acariformes</taxon>
        <taxon>Trombidiformes</taxon>
        <taxon>Prostigmata</taxon>
        <taxon>Eupodina</taxon>
        <taxon>Eriophyoidea</taxon>
        <taxon>Eriophyidae</taxon>
        <taxon>Eriophyinae</taxon>
        <taxon>Aceriini</taxon>
        <taxon>Aceria</taxon>
    </lineage>
</organism>
<feature type="domain" description="Cyclin-like" evidence="6">
    <location>
        <begin position="219"/>
        <end position="303"/>
    </location>
</feature>
<dbReference type="InterPro" id="IPR036915">
    <property type="entry name" value="Cyclin-like_sf"/>
</dbReference>
<feature type="compositionally biased region" description="Low complexity" evidence="5">
    <location>
        <begin position="49"/>
        <end position="59"/>
    </location>
</feature>
<evidence type="ECO:0000256" key="3">
    <source>
        <dbReference type="ARBA" id="ARBA00023306"/>
    </source>
</evidence>
<dbReference type="PANTHER" id="PTHR10177">
    <property type="entry name" value="CYCLINS"/>
    <property type="match status" value="1"/>
</dbReference>
<dbReference type="AlphaFoldDB" id="A0A6G1SID3"/>
<comment type="similarity">
    <text evidence="4">Belongs to the cyclin family.</text>
</comment>
<keyword evidence="2 4" id="KW-0195">Cyclin</keyword>
<dbReference type="Pfam" id="PF02984">
    <property type="entry name" value="Cyclin_C"/>
    <property type="match status" value="1"/>
</dbReference>
<feature type="region of interest" description="Disordered" evidence="5">
    <location>
        <begin position="383"/>
        <end position="417"/>
    </location>
</feature>
<evidence type="ECO:0000313" key="8">
    <source>
        <dbReference type="EMBL" id="MDE49732.1"/>
    </source>
</evidence>
<dbReference type="SMART" id="SM01332">
    <property type="entry name" value="Cyclin_C"/>
    <property type="match status" value="1"/>
</dbReference>
<dbReference type="InterPro" id="IPR004367">
    <property type="entry name" value="Cyclin_C-dom"/>
</dbReference>
<dbReference type="Pfam" id="PF00134">
    <property type="entry name" value="Cyclin_N"/>
    <property type="match status" value="1"/>
</dbReference>
<reference evidence="8" key="1">
    <citation type="submission" date="2018-10" db="EMBL/GenBank/DDBJ databases">
        <title>Transcriptome assembly of Aceria tosichella (Wheat curl mite) Type 2.</title>
        <authorList>
            <person name="Scully E.D."/>
            <person name="Geib S.M."/>
            <person name="Palmer N.A."/>
            <person name="Gupta A.K."/>
            <person name="Sarath G."/>
            <person name="Tatineni S."/>
        </authorList>
    </citation>
    <scope>NUCLEOTIDE SEQUENCE</scope>
    <source>
        <strain evidence="8">LincolnNE</strain>
    </source>
</reference>
<accession>A0A6G1SID3</accession>
<evidence type="ECO:0000259" key="7">
    <source>
        <dbReference type="SMART" id="SM01332"/>
    </source>
</evidence>
<dbReference type="FunFam" id="1.10.472.10:FF:000001">
    <property type="entry name" value="G2/mitotic-specific cyclin"/>
    <property type="match status" value="1"/>
</dbReference>
<feature type="compositionally biased region" description="Polar residues" evidence="5">
    <location>
        <begin position="383"/>
        <end position="412"/>
    </location>
</feature>
<name>A0A6G1SID3_9ACAR</name>
<dbReference type="InterPro" id="IPR039361">
    <property type="entry name" value="Cyclin"/>
</dbReference>
<gene>
    <name evidence="8" type="primary">CCNA2</name>
    <name evidence="8" type="ORF">g.15415</name>
</gene>
<sequence>MTSKFKIFCDEPQTTEIDLPTKREPLATKQHFVQRRPQLKLQEHHHQQQTHSQASSQESVVPQPPLSTHSSSPSEHDQDQENDISIASLGSDFVPSILHEHFDSFECEEEEANMTATSMNTESECHHDEFAIDSYSDDQRISLGDLEDDDIDLDEETQLELSLALKKHDESALLKCAVFNHDIMDYLHALELDPDSRPIPNYMAFHEDIDSNKRSILINWLVEVTDEYELQTETLFICTNIVDRFLSKMSISTSHFQLLGVAAMFIATKYEEIYPPYLSQFVEVTDETFSGKQIIQMEQEILRTLDFRISMPTTTFFLRQIFAYNKFTKKVYNLAEYLCYLSLLADQPFLEYYPSEIALAAVILAAHQLSAAENISSELKSSYDKSNQSQVNRRGASPSSSNTLNKRTSNRVSGHREHTVNNGLPFCIESLRAMQERVPRDSAVYLKFSSTAHDRVALLPPLSVEDLQQCA</sequence>
<evidence type="ECO:0000256" key="2">
    <source>
        <dbReference type="ARBA" id="ARBA00023127"/>
    </source>
</evidence>
<feature type="region of interest" description="Disordered" evidence="5">
    <location>
        <begin position="1"/>
        <end position="81"/>
    </location>
</feature>
<feature type="domain" description="Cyclin-like" evidence="6">
    <location>
        <begin position="316"/>
        <end position="440"/>
    </location>
</feature>
<dbReference type="InterPro" id="IPR013763">
    <property type="entry name" value="Cyclin-like_dom"/>
</dbReference>
<dbReference type="InterPro" id="IPR006671">
    <property type="entry name" value="Cyclin_N"/>
</dbReference>
<dbReference type="GO" id="GO:0044772">
    <property type="term" value="P:mitotic cell cycle phase transition"/>
    <property type="evidence" value="ECO:0007669"/>
    <property type="project" value="InterPro"/>
</dbReference>
<dbReference type="SMART" id="SM00385">
    <property type="entry name" value="CYCLIN"/>
    <property type="match status" value="2"/>
</dbReference>
<evidence type="ECO:0000256" key="5">
    <source>
        <dbReference type="SAM" id="MobiDB-lite"/>
    </source>
</evidence>
<dbReference type="EMBL" id="GGYP01004961">
    <property type="protein sequence ID" value="MDE49732.1"/>
    <property type="molecule type" value="Transcribed_RNA"/>
</dbReference>
<dbReference type="Gene3D" id="1.10.472.10">
    <property type="entry name" value="Cyclin-like"/>
    <property type="match status" value="2"/>
</dbReference>
<dbReference type="SUPFAM" id="SSF47954">
    <property type="entry name" value="Cyclin-like"/>
    <property type="match status" value="2"/>
</dbReference>
<evidence type="ECO:0000256" key="1">
    <source>
        <dbReference type="ARBA" id="ARBA00022618"/>
    </source>
</evidence>